<accession>A0ABS0AAD1</accession>
<gene>
    <name evidence="2" type="ORF">FNJ87_19260</name>
</gene>
<dbReference type="InterPro" id="IPR005843">
    <property type="entry name" value="A-D-PHexomutase_C"/>
</dbReference>
<feature type="non-terminal residue" evidence="2">
    <location>
        <position position="1"/>
    </location>
</feature>
<feature type="domain" description="Alpha-D-phosphohexomutase C-terminal" evidence="1">
    <location>
        <begin position="12"/>
        <end position="76"/>
    </location>
</feature>
<evidence type="ECO:0000313" key="2">
    <source>
        <dbReference type="EMBL" id="MBF4986353.1"/>
    </source>
</evidence>
<dbReference type="Pfam" id="PF00408">
    <property type="entry name" value="PGM_PMM_IV"/>
    <property type="match status" value="1"/>
</dbReference>
<dbReference type="InterPro" id="IPR036900">
    <property type="entry name" value="A-D-PHexomutase_C_sf"/>
</dbReference>
<organism evidence="2 3">
    <name type="scientific">Nonlabens mediterrranea</name>
    <dbReference type="NCBI Taxonomy" id="1419947"/>
    <lineage>
        <taxon>Bacteria</taxon>
        <taxon>Pseudomonadati</taxon>
        <taxon>Bacteroidota</taxon>
        <taxon>Flavobacteriia</taxon>
        <taxon>Flavobacteriales</taxon>
        <taxon>Flavobacteriaceae</taxon>
        <taxon>Nonlabens</taxon>
    </lineage>
</organism>
<dbReference type="Gene3D" id="3.30.310.50">
    <property type="entry name" value="Alpha-D-phosphohexomutase, C-terminal domain"/>
    <property type="match status" value="1"/>
</dbReference>
<sequence length="87" mass="9931">MSKNKVQLTKGMPVDDIMKDIATQYVNEELTTIDGVKIDFPTEWVHMRKSNTEPIIRIYTEAPSQNEADQLADRFITELEAIAQAYA</sequence>
<reference evidence="2 3" key="1">
    <citation type="submission" date="2020-11" db="EMBL/GenBank/DDBJ databases">
        <title>P. mediterranea TC4 genome.</title>
        <authorList>
            <person name="Molmeret M."/>
        </authorList>
    </citation>
    <scope>NUCLEOTIDE SEQUENCE [LARGE SCALE GENOMIC DNA]</scope>
    <source>
        <strain evidence="2 3">TC4</strain>
    </source>
</reference>
<dbReference type="Proteomes" id="UP001194729">
    <property type="component" value="Unassembled WGS sequence"/>
</dbReference>
<comment type="caution">
    <text evidence="2">The sequence shown here is derived from an EMBL/GenBank/DDBJ whole genome shotgun (WGS) entry which is preliminary data.</text>
</comment>
<keyword evidence="3" id="KW-1185">Reference proteome</keyword>
<protein>
    <submittedName>
        <fullName evidence="2">Phosphoglucosamine mutase</fullName>
    </submittedName>
</protein>
<dbReference type="EMBL" id="JADKYU010001121">
    <property type="protein sequence ID" value="MBF4986353.1"/>
    <property type="molecule type" value="Genomic_DNA"/>
</dbReference>
<evidence type="ECO:0000313" key="3">
    <source>
        <dbReference type="Proteomes" id="UP001194729"/>
    </source>
</evidence>
<dbReference type="SUPFAM" id="SSF55957">
    <property type="entry name" value="Phosphoglucomutase, C-terminal domain"/>
    <property type="match status" value="1"/>
</dbReference>
<proteinExistence type="predicted"/>
<name>A0ABS0AAD1_9FLAO</name>
<evidence type="ECO:0000259" key="1">
    <source>
        <dbReference type="Pfam" id="PF00408"/>
    </source>
</evidence>